<organism evidence="2 3">
    <name type="scientific">Corchorus olitorius</name>
    <dbReference type="NCBI Taxonomy" id="93759"/>
    <lineage>
        <taxon>Eukaryota</taxon>
        <taxon>Viridiplantae</taxon>
        <taxon>Streptophyta</taxon>
        <taxon>Embryophyta</taxon>
        <taxon>Tracheophyta</taxon>
        <taxon>Spermatophyta</taxon>
        <taxon>Magnoliopsida</taxon>
        <taxon>eudicotyledons</taxon>
        <taxon>Gunneridae</taxon>
        <taxon>Pentapetalae</taxon>
        <taxon>rosids</taxon>
        <taxon>malvids</taxon>
        <taxon>Malvales</taxon>
        <taxon>Malvaceae</taxon>
        <taxon>Grewioideae</taxon>
        <taxon>Apeibeae</taxon>
        <taxon>Corchorus</taxon>
    </lineage>
</organism>
<sequence>MAHERIRDPPEGESRQGTSDHCPRVGTTHLEVP</sequence>
<proteinExistence type="predicted"/>
<protein>
    <submittedName>
        <fullName evidence="2">Uncharacterized protein</fullName>
    </submittedName>
</protein>
<accession>A0A1R3H988</accession>
<reference evidence="3" key="1">
    <citation type="submission" date="2013-09" db="EMBL/GenBank/DDBJ databases">
        <title>Corchorus olitorius genome sequencing.</title>
        <authorList>
            <person name="Alam M."/>
            <person name="Haque M.S."/>
            <person name="Islam M.S."/>
            <person name="Emdad E.M."/>
            <person name="Islam M.M."/>
            <person name="Ahmed B."/>
            <person name="Halim A."/>
            <person name="Hossen Q.M.M."/>
            <person name="Hossain M.Z."/>
            <person name="Ahmed R."/>
            <person name="Khan M.M."/>
            <person name="Islam R."/>
            <person name="Rashid M.M."/>
            <person name="Khan S.A."/>
            <person name="Rahman M.S."/>
            <person name="Alam M."/>
            <person name="Yahiya A.S."/>
            <person name="Khan M.S."/>
            <person name="Azam M.S."/>
            <person name="Haque T."/>
            <person name="Lashkar M.Z.H."/>
            <person name="Akhand A.I."/>
            <person name="Morshed G."/>
            <person name="Roy S."/>
            <person name="Uddin K.S."/>
            <person name="Rabeya T."/>
            <person name="Hossain A.S."/>
            <person name="Chowdhury A."/>
            <person name="Snigdha A.R."/>
            <person name="Mortoza M.S."/>
            <person name="Matin S.A."/>
            <person name="Hoque S.M.E."/>
            <person name="Islam M.K."/>
            <person name="Roy D.K."/>
            <person name="Haider R."/>
            <person name="Moosa M.M."/>
            <person name="Elias S.M."/>
            <person name="Hasan A.M."/>
            <person name="Jahan S."/>
            <person name="Shafiuddin M."/>
            <person name="Mahmood N."/>
            <person name="Shommy N.S."/>
        </authorList>
    </citation>
    <scope>NUCLEOTIDE SEQUENCE [LARGE SCALE GENOMIC DNA]</scope>
    <source>
        <strain evidence="3">cv. O-4</strain>
    </source>
</reference>
<evidence type="ECO:0000313" key="2">
    <source>
        <dbReference type="EMBL" id="OMO66833.1"/>
    </source>
</evidence>
<gene>
    <name evidence="2" type="ORF">COLO4_30340</name>
</gene>
<name>A0A1R3H988_9ROSI</name>
<dbReference type="EMBL" id="AWUE01020720">
    <property type="protein sequence ID" value="OMO66833.1"/>
    <property type="molecule type" value="Genomic_DNA"/>
</dbReference>
<evidence type="ECO:0000256" key="1">
    <source>
        <dbReference type="SAM" id="MobiDB-lite"/>
    </source>
</evidence>
<feature type="region of interest" description="Disordered" evidence="1">
    <location>
        <begin position="1"/>
        <end position="33"/>
    </location>
</feature>
<feature type="compositionally biased region" description="Basic and acidic residues" evidence="1">
    <location>
        <begin position="1"/>
        <end position="14"/>
    </location>
</feature>
<dbReference type="Proteomes" id="UP000187203">
    <property type="component" value="Unassembled WGS sequence"/>
</dbReference>
<evidence type="ECO:0000313" key="3">
    <source>
        <dbReference type="Proteomes" id="UP000187203"/>
    </source>
</evidence>
<dbReference type="AlphaFoldDB" id="A0A1R3H988"/>
<keyword evidence="3" id="KW-1185">Reference proteome</keyword>
<comment type="caution">
    <text evidence="2">The sequence shown here is derived from an EMBL/GenBank/DDBJ whole genome shotgun (WGS) entry which is preliminary data.</text>
</comment>